<protein>
    <submittedName>
        <fullName evidence="2">Lipoprotein</fullName>
    </submittedName>
</protein>
<dbReference type="eggNOG" id="ENOG5033C2F">
    <property type="taxonomic scope" value="Bacteria"/>
</dbReference>
<proteinExistence type="predicted"/>
<organism evidence="2 3">
    <name type="scientific">Pediococcus claussenii (strain ATCC BAA-344 / DSM 14800 / JCM 18046 / KCTC 3811 / LMG 21948 / P06)</name>
    <dbReference type="NCBI Taxonomy" id="701521"/>
    <lineage>
        <taxon>Bacteria</taxon>
        <taxon>Bacillati</taxon>
        <taxon>Bacillota</taxon>
        <taxon>Bacilli</taxon>
        <taxon>Lactobacillales</taxon>
        <taxon>Lactobacillaceae</taxon>
        <taxon>Pediococcus</taxon>
    </lineage>
</organism>
<dbReference type="STRING" id="701521.PECL_1637"/>
<accession>G8PAY6</accession>
<reference evidence="2 3" key="1">
    <citation type="journal article" date="2012" name="J. Bacteriol.">
        <title>Complete Genome Sequence of the Beer Spoilage Organism Pediococcus claussenii ATCC BAA-344T.</title>
        <authorList>
            <person name="Pittet V."/>
            <person name="Abegunde T."/>
            <person name="Marfleet T."/>
            <person name="Haakensen M."/>
            <person name="Morrow K."/>
            <person name="Jayaprakash T."/>
            <person name="Schroeder K."/>
            <person name="Trost B."/>
            <person name="Byrns S."/>
            <person name="Bergsveinson J."/>
            <person name="Kusalik A."/>
            <person name="Ziola B."/>
        </authorList>
    </citation>
    <scope>NUCLEOTIDE SEQUENCE [LARGE SCALE GENOMIC DNA]</scope>
    <source>
        <strain evidence="2 3">ATCC BAA-344</strain>
    </source>
</reference>
<name>G8PAY6_PEDCP</name>
<keyword evidence="3" id="KW-1185">Reference proteome</keyword>
<keyword evidence="2" id="KW-0449">Lipoprotein</keyword>
<evidence type="ECO:0000256" key="1">
    <source>
        <dbReference type="SAM" id="MobiDB-lite"/>
    </source>
</evidence>
<evidence type="ECO:0000313" key="2">
    <source>
        <dbReference type="EMBL" id="AEV95854.1"/>
    </source>
</evidence>
<gene>
    <name evidence="2" type="ordered locus">PECL_1637</name>
</gene>
<dbReference type="RefSeq" id="WP_014216048.1">
    <property type="nucleotide sequence ID" value="NC_016605.1"/>
</dbReference>
<dbReference type="HOGENOM" id="CLU_081838_0_0_9"/>
<dbReference type="PATRIC" id="fig|701521.8.peg.1538"/>
<dbReference type="AlphaFoldDB" id="G8PAY6"/>
<dbReference type="EMBL" id="CP003137">
    <property type="protein sequence ID" value="AEV95854.1"/>
    <property type="molecule type" value="Genomic_DNA"/>
</dbReference>
<dbReference type="Proteomes" id="UP000005444">
    <property type="component" value="Chromosome"/>
</dbReference>
<feature type="compositionally biased region" description="Polar residues" evidence="1">
    <location>
        <begin position="198"/>
        <end position="217"/>
    </location>
</feature>
<feature type="compositionally biased region" description="Low complexity" evidence="1">
    <location>
        <begin position="183"/>
        <end position="197"/>
    </location>
</feature>
<sequence length="267" mass="29751">MKRWIWIILIVIVAGSVSGYSIAHYRENNRQYNQDLVSGRLAIENKNYAAAQNYFSDALLKKRNDKAANDLLHQTQRIVKADSAFKGQEFNNAKREYKVVSRDYPMGSKTLTRLGKKQYSLVIKVQKKFKDFSEQLKVAKELNASQMFMQSNAQLDLLFNDGSFKDSYYSTLYDQATKLQDANNSGMINSNNSIGSSDTAGTSGNQEQGGYSQSTREAVQPPDNGKVVQPAPNNGNQSTSSSQRAQNSKIENSRADNSSGEISQKAK</sequence>
<feature type="region of interest" description="Disordered" evidence="1">
    <location>
        <begin position="182"/>
        <end position="267"/>
    </location>
</feature>
<dbReference type="KEGG" id="pce:PECL_1637"/>
<evidence type="ECO:0000313" key="3">
    <source>
        <dbReference type="Proteomes" id="UP000005444"/>
    </source>
</evidence>
<feature type="compositionally biased region" description="Polar residues" evidence="1">
    <location>
        <begin position="231"/>
        <end position="267"/>
    </location>
</feature>